<comment type="function">
    <text evidence="3 4">Co-chaperone involved in the maturation of iron-sulfur cluster-containing proteins. Seems to help targeting proteins to be folded toward HscA.</text>
</comment>
<evidence type="ECO:0000313" key="7">
    <source>
        <dbReference type="Proteomes" id="UP000070529"/>
    </source>
</evidence>
<dbReference type="SMART" id="SM00271">
    <property type="entry name" value="DnaJ"/>
    <property type="match status" value="1"/>
</dbReference>
<keyword evidence="7" id="KW-1185">Reference proteome</keyword>
<sequence>MNHFELFGLSCQFELDGSSLSSQYRELQRRFHPDKFATASEQDKLLAVQKAAQINDAYQTLSDPVRRAEYMLSLNGIELRDEQQTMQDPAFLMQQMELREELEEIADSNEPEEKLFDFEQQVSNIHKSLLAELKNQLDTAQWSDAAATVRKLKFLVKLKQEIERIEDRLLG</sequence>
<dbReference type="Pfam" id="PF00226">
    <property type="entry name" value="DnaJ"/>
    <property type="match status" value="1"/>
</dbReference>
<dbReference type="Proteomes" id="UP000070529">
    <property type="component" value="Unassembled WGS sequence"/>
</dbReference>
<dbReference type="Gene3D" id="1.10.287.110">
    <property type="entry name" value="DnaJ domain"/>
    <property type="match status" value="1"/>
</dbReference>
<dbReference type="InterPro" id="IPR009073">
    <property type="entry name" value="HscB_oligo_C"/>
</dbReference>
<dbReference type="OrthoDB" id="287587at2"/>
<keyword evidence="2 4" id="KW-0143">Chaperone</keyword>
<evidence type="ECO:0000256" key="1">
    <source>
        <dbReference type="ARBA" id="ARBA00010476"/>
    </source>
</evidence>
<evidence type="ECO:0000256" key="2">
    <source>
        <dbReference type="ARBA" id="ARBA00023186"/>
    </source>
</evidence>
<dbReference type="GO" id="GO:0001671">
    <property type="term" value="F:ATPase activator activity"/>
    <property type="evidence" value="ECO:0007669"/>
    <property type="project" value="InterPro"/>
</dbReference>
<dbReference type="GO" id="GO:0044571">
    <property type="term" value="P:[2Fe-2S] cluster assembly"/>
    <property type="evidence" value="ECO:0007669"/>
    <property type="project" value="InterPro"/>
</dbReference>
<dbReference type="GO" id="GO:0051087">
    <property type="term" value="F:protein-folding chaperone binding"/>
    <property type="evidence" value="ECO:0007669"/>
    <property type="project" value="InterPro"/>
</dbReference>
<feature type="domain" description="J" evidence="5">
    <location>
        <begin position="2"/>
        <end position="74"/>
    </location>
</feature>
<dbReference type="InterPro" id="IPR001623">
    <property type="entry name" value="DnaJ_domain"/>
</dbReference>
<dbReference type="InterPro" id="IPR004640">
    <property type="entry name" value="HscB"/>
</dbReference>
<evidence type="ECO:0000256" key="3">
    <source>
        <dbReference type="ARBA" id="ARBA00025596"/>
    </source>
</evidence>
<name>A0A135I2W0_9GAMM</name>
<proteinExistence type="inferred from homology"/>
<dbReference type="AlphaFoldDB" id="A0A135I2W0"/>
<protein>
    <recommendedName>
        <fullName evidence="4">Co-chaperone protein HscB homolog</fullName>
    </recommendedName>
</protein>
<dbReference type="CDD" id="cd06257">
    <property type="entry name" value="DnaJ"/>
    <property type="match status" value="1"/>
</dbReference>
<dbReference type="InterPro" id="IPR036869">
    <property type="entry name" value="J_dom_sf"/>
</dbReference>
<dbReference type="InterPro" id="IPR036386">
    <property type="entry name" value="HscB_C_sf"/>
</dbReference>
<dbReference type="PANTHER" id="PTHR14021:SF15">
    <property type="entry name" value="IRON-SULFUR CLUSTER CO-CHAPERONE PROTEIN HSCB"/>
    <property type="match status" value="1"/>
</dbReference>
<dbReference type="Gene3D" id="1.20.1280.20">
    <property type="entry name" value="HscB, C-terminal domain"/>
    <property type="match status" value="1"/>
</dbReference>
<comment type="similarity">
    <text evidence="1 4">Belongs to the HscB family.</text>
</comment>
<dbReference type="PROSITE" id="PS50076">
    <property type="entry name" value="DNAJ_2"/>
    <property type="match status" value="1"/>
</dbReference>
<comment type="subunit">
    <text evidence="4">Interacts with HscA and stimulates its ATPase activity.</text>
</comment>
<dbReference type="Pfam" id="PF07743">
    <property type="entry name" value="HSCB_C"/>
    <property type="match status" value="1"/>
</dbReference>
<dbReference type="GO" id="GO:0051259">
    <property type="term" value="P:protein complex oligomerization"/>
    <property type="evidence" value="ECO:0007669"/>
    <property type="project" value="InterPro"/>
</dbReference>
<reference evidence="6 7" key="1">
    <citation type="submission" date="2015-11" db="EMBL/GenBank/DDBJ databases">
        <title>Genomic Taxonomy of the Vibrionaceae.</title>
        <authorList>
            <person name="Gomez-Gil B."/>
            <person name="Enciso-Ibarra J."/>
        </authorList>
    </citation>
    <scope>NUCLEOTIDE SEQUENCE [LARGE SCALE GENOMIC DNA]</scope>
    <source>
        <strain evidence="6 7">CAIM 912</strain>
    </source>
</reference>
<evidence type="ECO:0000313" key="6">
    <source>
        <dbReference type="EMBL" id="KXF79768.1"/>
    </source>
</evidence>
<accession>A0A135I2W0</accession>
<dbReference type="GO" id="GO:1990230">
    <property type="term" value="C:iron-sulfur cluster transfer complex"/>
    <property type="evidence" value="ECO:0007669"/>
    <property type="project" value="TreeGrafter"/>
</dbReference>
<evidence type="ECO:0000256" key="4">
    <source>
        <dbReference type="HAMAP-Rule" id="MF_00682"/>
    </source>
</evidence>
<dbReference type="STRING" id="294935.ATN88_12700"/>
<dbReference type="HAMAP" id="MF_00682">
    <property type="entry name" value="HscB"/>
    <property type="match status" value="1"/>
</dbReference>
<dbReference type="SUPFAM" id="SSF47144">
    <property type="entry name" value="HSC20 (HSCB), C-terminal oligomerisation domain"/>
    <property type="match status" value="1"/>
</dbReference>
<dbReference type="SUPFAM" id="SSF46565">
    <property type="entry name" value="Chaperone J-domain"/>
    <property type="match status" value="1"/>
</dbReference>
<gene>
    <name evidence="4" type="primary">hscB</name>
    <name evidence="6" type="ORF">ATN88_12700</name>
</gene>
<dbReference type="GO" id="GO:0006457">
    <property type="term" value="P:protein folding"/>
    <property type="evidence" value="ECO:0007669"/>
    <property type="project" value="UniProtKB-UniRule"/>
</dbReference>
<dbReference type="NCBIfam" id="TIGR00714">
    <property type="entry name" value="hscB"/>
    <property type="match status" value="1"/>
</dbReference>
<dbReference type="EMBL" id="LNTY01000060">
    <property type="protein sequence ID" value="KXF79768.1"/>
    <property type="molecule type" value="Genomic_DNA"/>
</dbReference>
<dbReference type="NCBIfam" id="NF003449">
    <property type="entry name" value="PRK05014.1"/>
    <property type="match status" value="1"/>
</dbReference>
<organism evidence="6 7">
    <name type="scientific">Enterovibrio coralii</name>
    <dbReference type="NCBI Taxonomy" id="294935"/>
    <lineage>
        <taxon>Bacteria</taxon>
        <taxon>Pseudomonadati</taxon>
        <taxon>Pseudomonadota</taxon>
        <taxon>Gammaproteobacteria</taxon>
        <taxon>Vibrionales</taxon>
        <taxon>Vibrionaceae</taxon>
        <taxon>Enterovibrio</taxon>
    </lineage>
</organism>
<evidence type="ECO:0000259" key="5">
    <source>
        <dbReference type="PROSITE" id="PS50076"/>
    </source>
</evidence>
<dbReference type="PANTHER" id="PTHR14021">
    <property type="entry name" value="IRON-SULFUR CLUSTER CO-CHAPERONE PROTEIN HSCB"/>
    <property type="match status" value="1"/>
</dbReference>
<comment type="caution">
    <text evidence="6">The sequence shown here is derived from an EMBL/GenBank/DDBJ whole genome shotgun (WGS) entry which is preliminary data.</text>
</comment>
<dbReference type="RefSeq" id="WP_067420019.1">
    <property type="nucleotide sequence ID" value="NZ_LNTY01000060.1"/>
</dbReference>